<dbReference type="Pfam" id="PF07331">
    <property type="entry name" value="TctB"/>
    <property type="match status" value="1"/>
</dbReference>
<feature type="transmembrane region" description="Helical" evidence="1">
    <location>
        <begin position="87"/>
        <end position="120"/>
    </location>
</feature>
<evidence type="ECO:0000313" key="3">
    <source>
        <dbReference type="EMBL" id="MCP2264352.1"/>
    </source>
</evidence>
<evidence type="ECO:0000313" key="4">
    <source>
        <dbReference type="Proteomes" id="UP001139493"/>
    </source>
</evidence>
<evidence type="ECO:0000259" key="2">
    <source>
        <dbReference type="Pfam" id="PF07331"/>
    </source>
</evidence>
<keyword evidence="1" id="KW-0472">Membrane</keyword>
<feature type="transmembrane region" description="Helical" evidence="1">
    <location>
        <begin position="126"/>
        <end position="148"/>
    </location>
</feature>
<comment type="caution">
    <text evidence="3">The sequence shown here is derived from an EMBL/GenBank/DDBJ whole genome shotgun (WGS) entry which is preliminary data.</text>
</comment>
<keyword evidence="4" id="KW-1185">Reference proteome</keyword>
<dbReference type="InterPro" id="IPR009936">
    <property type="entry name" value="DUF1468"/>
</dbReference>
<feature type="domain" description="DUF1468" evidence="2">
    <location>
        <begin position="2"/>
        <end position="153"/>
    </location>
</feature>
<organism evidence="3 4">
    <name type="scientific">Promicromonospora thailandica</name>
    <dbReference type="NCBI Taxonomy" id="765201"/>
    <lineage>
        <taxon>Bacteria</taxon>
        <taxon>Bacillati</taxon>
        <taxon>Actinomycetota</taxon>
        <taxon>Actinomycetes</taxon>
        <taxon>Micrococcales</taxon>
        <taxon>Promicromonosporaceae</taxon>
        <taxon>Promicromonospora</taxon>
    </lineage>
</organism>
<accession>A0A9X2FZN0</accession>
<sequence>MVLGAAFAVGALGYELGDLLDMGPGYVPLVLGLVLALLGAICVVKAYVAPDTPGGTSPGTPSSEEDDGAAVDQPDLRPLAGLEWRPVVAIAGAIVFFALTVDGLGVIPSTFGAVLLAALARDGVSWRRTLVIAVGLTALCWAVFVLALQLRLPLFGDWLGG</sequence>
<dbReference type="Proteomes" id="UP001139493">
    <property type="component" value="Unassembled WGS sequence"/>
</dbReference>
<dbReference type="EMBL" id="JAMTCS010000004">
    <property type="protein sequence ID" value="MCP2264352.1"/>
    <property type="molecule type" value="Genomic_DNA"/>
</dbReference>
<feature type="transmembrane region" description="Helical" evidence="1">
    <location>
        <begin position="29"/>
        <end position="48"/>
    </location>
</feature>
<dbReference type="AlphaFoldDB" id="A0A9X2FZN0"/>
<name>A0A9X2FZN0_9MICO</name>
<keyword evidence="1" id="KW-0812">Transmembrane</keyword>
<proteinExistence type="predicted"/>
<evidence type="ECO:0000256" key="1">
    <source>
        <dbReference type="SAM" id="Phobius"/>
    </source>
</evidence>
<keyword evidence="1" id="KW-1133">Transmembrane helix</keyword>
<reference evidence="3" key="1">
    <citation type="submission" date="2022-06" db="EMBL/GenBank/DDBJ databases">
        <title>Genomic Encyclopedia of Archaeal and Bacterial Type Strains, Phase II (KMG-II): from individual species to whole genera.</title>
        <authorList>
            <person name="Goeker M."/>
        </authorList>
    </citation>
    <scope>NUCLEOTIDE SEQUENCE</scope>
    <source>
        <strain evidence="3">DSM 26652</strain>
    </source>
</reference>
<gene>
    <name evidence="3" type="ORF">APR03_001688</name>
</gene>
<protein>
    <submittedName>
        <fullName evidence="3">Tripartite tricarboxylate transporter TctB family protein</fullName>
    </submittedName>
</protein>